<dbReference type="InterPro" id="IPR036291">
    <property type="entry name" value="NAD(P)-bd_dom_sf"/>
</dbReference>
<dbReference type="InterPro" id="IPR013149">
    <property type="entry name" value="ADH-like_C"/>
</dbReference>
<evidence type="ECO:0000256" key="26">
    <source>
        <dbReference type="ARBA" id="ARBA00048066"/>
    </source>
</evidence>
<dbReference type="FunFam" id="3.40.50.720:FF:000121">
    <property type="entry name" value="Prostaglandin reductase 2"/>
    <property type="match status" value="1"/>
</dbReference>
<keyword evidence="7" id="KW-0963">Cytoplasm</keyword>
<dbReference type="AlphaFoldDB" id="A0A9P0E6T9"/>
<evidence type="ECO:0000256" key="25">
    <source>
        <dbReference type="ARBA" id="ARBA00047903"/>
    </source>
</evidence>
<evidence type="ECO:0000256" key="5">
    <source>
        <dbReference type="ARBA" id="ARBA00012410"/>
    </source>
</evidence>
<comment type="catalytic activity">
    <reaction evidence="26">
        <text>nonan-2-one + NADP(+) = (3E)-nonen-2-one + NADPH + H(+)</text>
        <dbReference type="Rhea" id="RHEA:50616"/>
        <dbReference type="ChEBI" id="CHEBI:15378"/>
        <dbReference type="ChEBI" id="CHEBI:57783"/>
        <dbReference type="ChEBI" id="CHEBI:58349"/>
        <dbReference type="ChEBI" id="CHEBI:77927"/>
        <dbReference type="ChEBI" id="CHEBI:133457"/>
    </reaction>
    <physiologicalReaction direction="right-to-left" evidence="26">
        <dbReference type="Rhea" id="RHEA:50618"/>
    </physiologicalReaction>
</comment>
<proteinExistence type="inferred from homology"/>
<evidence type="ECO:0000256" key="28">
    <source>
        <dbReference type="ARBA" id="ARBA00048387"/>
    </source>
</evidence>
<evidence type="ECO:0000256" key="11">
    <source>
        <dbReference type="ARBA" id="ARBA00022857"/>
    </source>
</evidence>
<evidence type="ECO:0000256" key="20">
    <source>
        <dbReference type="ARBA" id="ARBA00047461"/>
    </source>
</evidence>
<comment type="catalytic activity">
    <reaction evidence="29">
        <text>20-hydroxy-leukotriene B4 + NADP(+) = 12-oxo-20-hydroxy-leukotriene B4 + NADPH + H(+)</text>
        <dbReference type="Rhea" id="RHEA:51208"/>
        <dbReference type="ChEBI" id="CHEBI:15378"/>
        <dbReference type="ChEBI" id="CHEBI:57460"/>
        <dbReference type="ChEBI" id="CHEBI:57783"/>
        <dbReference type="ChEBI" id="CHEBI:58349"/>
        <dbReference type="ChEBI" id="CHEBI:133346"/>
    </reaction>
    <physiologicalReaction direction="left-to-right" evidence="29">
        <dbReference type="Rhea" id="RHEA:51209"/>
    </physiologicalReaction>
</comment>
<feature type="domain" description="Enoyl reductase (ER)" evidence="35">
    <location>
        <begin position="15"/>
        <end position="336"/>
    </location>
</feature>
<accession>A0A9P0E6T9</accession>
<gene>
    <name evidence="36" type="ORF">NEZAVI_LOCUS5366</name>
</gene>
<keyword evidence="37" id="KW-1185">Reference proteome</keyword>
<comment type="catalytic activity">
    <reaction evidence="27">
        <text>13,14-dihydro-15-oxo-PGF2alpha + NADP(+) = 15-oxoprostaglandin F2alpha + NADPH + H(+)</text>
        <dbReference type="Rhea" id="RHEA:50588"/>
        <dbReference type="ChEBI" id="CHEBI:15378"/>
        <dbReference type="ChEBI" id="CHEBI:57783"/>
        <dbReference type="ChEBI" id="CHEBI:58349"/>
        <dbReference type="ChEBI" id="CHEBI:133374"/>
        <dbReference type="ChEBI" id="CHEBI:133409"/>
    </reaction>
    <physiologicalReaction direction="right-to-left" evidence="27">
        <dbReference type="Rhea" id="RHEA:50590"/>
    </physiologicalReaction>
</comment>
<evidence type="ECO:0000256" key="24">
    <source>
        <dbReference type="ARBA" id="ARBA00047878"/>
    </source>
</evidence>
<dbReference type="Gene3D" id="3.40.50.720">
    <property type="entry name" value="NAD(P)-binding Rossmann-like Domain"/>
    <property type="match status" value="1"/>
</dbReference>
<comment type="catalytic activity">
    <reaction evidence="33">
        <text>an n-alkanal + NADP(+) = an alk-2-enal + NADPH + H(+)</text>
        <dbReference type="Rhea" id="RHEA:13737"/>
        <dbReference type="ChEBI" id="CHEBI:12834"/>
        <dbReference type="ChEBI" id="CHEBI:13757"/>
        <dbReference type="ChEBI" id="CHEBI:15378"/>
        <dbReference type="ChEBI" id="CHEBI:57783"/>
        <dbReference type="ChEBI" id="CHEBI:58349"/>
        <dbReference type="EC" id="1.3.1.74"/>
    </reaction>
    <physiologicalReaction direction="right-to-left" evidence="33">
        <dbReference type="Rhea" id="RHEA:13739"/>
    </physiologicalReaction>
</comment>
<evidence type="ECO:0000259" key="35">
    <source>
        <dbReference type="SMART" id="SM00829"/>
    </source>
</evidence>
<evidence type="ECO:0000256" key="34">
    <source>
        <dbReference type="ARBA" id="ARBA00049368"/>
    </source>
</evidence>
<dbReference type="InterPro" id="IPR041694">
    <property type="entry name" value="ADH_N_2"/>
</dbReference>
<dbReference type="Proteomes" id="UP001152798">
    <property type="component" value="Chromosome 3"/>
</dbReference>
<dbReference type="Pfam" id="PF00107">
    <property type="entry name" value="ADH_zinc_N"/>
    <property type="match status" value="1"/>
</dbReference>
<dbReference type="GO" id="GO:0005737">
    <property type="term" value="C:cytoplasm"/>
    <property type="evidence" value="ECO:0007669"/>
    <property type="project" value="UniProtKB-SubCell"/>
</dbReference>
<comment type="catalytic activity">
    <reaction evidence="20">
        <text>octanal + NADP(+) = (2E)-octenal + NADPH + H(+)</text>
        <dbReference type="Rhea" id="RHEA:50780"/>
        <dbReference type="ChEBI" id="CHEBI:15378"/>
        <dbReference type="ChEBI" id="CHEBI:17935"/>
        <dbReference type="ChEBI" id="CHEBI:57783"/>
        <dbReference type="ChEBI" id="CHEBI:58349"/>
        <dbReference type="ChEBI" id="CHEBI:61748"/>
    </reaction>
    <physiologicalReaction direction="right-to-left" evidence="20">
        <dbReference type="Rhea" id="RHEA:50782"/>
    </physiologicalReaction>
</comment>
<evidence type="ECO:0000256" key="7">
    <source>
        <dbReference type="ARBA" id="ARBA00022490"/>
    </source>
</evidence>
<dbReference type="GO" id="GO:0047522">
    <property type="term" value="F:15-oxoprostaglandin 13-reductase [NAD(P)+] activity"/>
    <property type="evidence" value="ECO:0007669"/>
    <property type="project" value="UniProtKB-EC"/>
</dbReference>
<dbReference type="OrthoDB" id="809632at2759"/>
<evidence type="ECO:0000256" key="9">
    <source>
        <dbReference type="ARBA" id="ARBA00022553"/>
    </source>
</evidence>
<evidence type="ECO:0000256" key="32">
    <source>
        <dbReference type="ARBA" id="ARBA00049070"/>
    </source>
</evidence>
<comment type="catalytic activity">
    <reaction evidence="25">
        <text>dodecanal + NADP(+) = (2E)-dodecenal + NADPH + H(+)</text>
        <dbReference type="Rhea" id="RHEA:50784"/>
        <dbReference type="ChEBI" id="CHEBI:15378"/>
        <dbReference type="ChEBI" id="CHEBI:27836"/>
        <dbReference type="ChEBI" id="CHEBI:57783"/>
        <dbReference type="ChEBI" id="CHEBI:58349"/>
        <dbReference type="ChEBI" id="CHEBI:133741"/>
    </reaction>
    <physiologicalReaction direction="right-to-left" evidence="25">
        <dbReference type="Rhea" id="RHEA:50786"/>
    </physiologicalReaction>
</comment>
<evidence type="ECO:0000313" key="36">
    <source>
        <dbReference type="EMBL" id="CAH1395019.1"/>
    </source>
</evidence>
<dbReference type="InterPro" id="IPR011032">
    <property type="entry name" value="GroES-like_sf"/>
</dbReference>
<keyword evidence="15" id="KW-0379">Hydroxylation</keyword>
<dbReference type="CDD" id="cd08294">
    <property type="entry name" value="leukotriene_B4_DH_like"/>
    <property type="match status" value="1"/>
</dbReference>
<evidence type="ECO:0000256" key="16">
    <source>
        <dbReference type="ARBA" id="ARBA00031851"/>
    </source>
</evidence>
<evidence type="ECO:0000256" key="27">
    <source>
        <dbReference type="ARBA" id="ARBA00048290"/>
    </source>
</evidence>
<dbReference type="SUPFAM" id="SSF50129">
    <property type="entry name" value="GroES-like"/>
    <property type="match status" value="1"/>
</dbReference>
<evidence type="ECO:0000256" key="2">
    <source>
        <dbReference type="ARBA" id="ARBA00010460"/>
    </source>
</evidence>
<keyword evidence="10" id="KW-0276">Fatty acid metabolism</keyword>
<keyword evidence="8" id="KW-0644">Prostaglandin metabolism</keyword>
<dbReference type="SMART" id="SM00829">
    <property type="entry name" value="PKS_ER"/>
    <property type="match status" value="1"/>
</dbReference>
<comment type="catalytic activity">
    <reaction evidence="30">
        <text>6-trans-leukotriene B4 + NADP(+) = 12-oxo-(5S)-hydroxy-(6E,8E,10E,14Z)-eicosatetraenoate + NADPH + H(+)</text>
        <dbReference type="Rhea" id="RHEA:51204"/>
        <dbReference type="ChEBI" id="CHEBI:15378"/>
        <dbReference type="ChEBI" id="CHEBI:57783"/>
        <dbReference type="ChEBI" id="CHEBI:58349"/>
        <dbReference type="ChEBI" id="CHEBI:90723"/>
        <dbReference type="ChEBI" id="CHEBI:133974"/>
    </reaction>
    <physiologicalReaction direction="left-to-right" evidence="30">
        <dbReference type="Rhea" id="RHEA:51205"/>
    </physiologicalReaction>
</comment>
<comment type="similarity">
    <text evidence="2">Belongs to the NADP-dependent oxidoreductase L4BD family.</text>
</comment>
<comment type="subcellular location">
    <subcellularLocation>
        <location evidence="1">Cytoplasm</location>
    </subcellularLocation>
</comment>
<dbReference type="EC" id="1.3.1.48" evidence="4"/>
<evidence type="ECO:0000256" key="15">
    <source>
        <dbReference type="ARBA" id="ARBA00023278"/>
    </source>
</evidence>
<evidence type="ECO:0000256" key="22">
    <source>
        <dbReference type="ARBA" id="ARBA00047742"/>
    </source>
</evidence>
<evidence type="ECO:0000256" key="10">
    <source>
        <dbReference type="ARBA" id="ARBA00022832"/>
    </source>
</evidence>
<reference evidence="36" key="1">
    <citation type="submission" date="2022-01" db="EMBL/GenBank/DDBJ databases">
        <authorList>
            <person name="King R."/>
        </authorList>
    </citation>
    <scope>NUCLEOTIDE SEQUENCE</scope>
</reference>
<comment type="catalytic activity">
    <reaction evidence="24">
        <text>13,14-dihydro-15-oxo-prostaglandin F1alpha + NADP(+) = 15-oxoprostaglandin F1alpha + NADPH + H(+)</text>
        <dbReference type="Rhea" id="RHEA:50592"/>
        <dbReference type="ChEBI" id="CHEBI:15378"/>
        <dbReference type="ChEBI" id="CHEBI:57783"/>
        <dbReference type="ChEBI" id="CHEBI:58349"/>
        <dbReference type="ChEBI" id="CHEBI:79072"/>
        <dbReference type="ChEBI" id="CHEBI:133411"/>
    </reaction>
    <physiologicalReaction direction="right-to-left" evidence="24">
        <dbReference type="Rhea" id="RHEA:50594"/>
    </physiologicalReaction>
</comment>
<evidence type="ECO:0000256" key="4">
    <source>
        <dbReference type="ARBA" id="ARBA00011981"/>
    </source>
</evidence>
<comment type="catalytic activity">
    <reaction evidence="31">
        <text>(5S,12S)-dihydroxy-(6E,10E,12E,14Z)-eicosatetraenoate + NADP(+) = 12-oxo-(5S)-hydroxy-(6E,8E,10E,14Z)-eicosatetraenoate + NADPH + H(+)</text>
        <dbReference type="Rhea" id="RHEA:51212"/>
        <dbReference type="ChEBI" id="CHEBI:15378"/>
        <dbReference type="ChEBI" id="CHEBI:57783"/>
        <dbReference type="ChEBI" id="CHEBI:58349"/>
        <dbReference type="ChEBI" id="CHEBI:133974"/>
        <dbReference type="ChEBI" id="CHEBI:133975"/>
    </reaction>
    <physiologicalReaction direction="left-to-right" evidence="31">
        <dbReference type="Rhea" id="RHEA:51213"/>
    </physiologicalReaction>
</comment>
<dbReference type="Pfam" id="PF16884">
    <property type="entry name" value="ADH_N_2"/>
    <property type="match status" value="1"/>
</dbReference>
<dbReference type="InterPro" id="IPR020843">
    <property type="entry name" value="ER"/>
</dbReference>
<dbReference type="SUPFAM" id="SSF51735">
    <property type="entry name" value="NAD(P)-binding Rossmann-fold domains"/>
    <property type="match status" value="1"/>
</dbReference>
<evidence type="ECO:0000256" key="31">
    <source>
        <dbReference type="ARBA" id="ARBA00049068"/>
    </source>
</evidence>
<keyword evidence="13" id="KW-0560">Oxidoreductase</keyword>
<dbReference type="EMBL" id="OV725079">
    <property type="protein sequence ID" value="CAH1395019.1"/>
    <property type="molecule type" value="Genomic_DNA"/>
</dbReference>
<comment type="catalytic activity">
    <reaction evidence="32">
        <text>13,14-dihydro-15-oxo-prostaglandin E1 + NADP(+) = 15-oxoprostaglandin E1 + NADPH + H(+)</text>
        <dbReference type="Rhea" id="RHEA:50584"/>
        <dbReference type="ChEBI" id="CHEBI:15378"/>
        <dbReference type="ChEBI" id="CHEBI:57401"/>
        <dbReference type="ChEBI" id="CHEBI:57783"/>
        <dbReference type="ChEBI" id="CHEBI:58349"/>
        <dbReference type="ChEBI" id="CHEBI:133408"/>
    </reaction>
    <physiologicalReaction direction="right-to-left" evidence="32">
        <dbReference type="Rhea" id="RHEA:50586"/>
    </physiologicalReaction>
</comment>
<evidence type="ECO:0000256" key="21">
    <source>
        <dbReference type="ARBA" id="ARBA00047617"/>
    </source>
</evidence>
<protein>
    <recommendedName>
        <fullName evidence="6">Prostaglandin reductase 1</fullName>
        <ecNumber evidence="4">1.3.1.48</ecNumber>
        <ecNumber evidence="5">1.3.1.74</ecNumber>
    </recommendedName>
    <alternativeName>
        <fullName evidence="19">15-oxoprostaglandin 13-reductase</fullName>
    </alternativeName>
    <alternativeName>
        <fullName evidence="17">Dithiolethione-inducible gene 1 protein</fullName>
    </alternativeName>
    <alternativeName>
        <fullName evidence="16">Leukotriene B4 12-hydroxydehydrogenase</fullName>
    </alternativeName>
    <alternativeName>
        <fullName evidence="18">NAD(P)H-dependent alkenal/one oxidoreductase</fullName>
    </alternativeName>
</protein>
<comment type="catalytic activity">
    <reaction evidence="22">
        <text>pentan-2-one + NADP(+) = (E)-pent-3-en-2-one + NADPH + H(+)</text>
        <dbReference type="Rhea" id="RHEA:50788"/>
        <dbReference type="ChEBI" id="CHEBI:15378"/>
        <dbReference type="ChEBI" id="CHEBI:16472"/>
        <dbReference type="ChEBI" id="CHEBI:57783"/>
        <dbReference type="ChEBI" id="CHEBI:58349"/>
        <dbReference type="ChEBI" id="CHEBI:145276"/>
    </reaction>
    <physiologicalReaction direction="right-to-left" evidence="22">
        <dbReference type="Rhea" id="RHEA:50790"/>
    </physiologicalReaction>
</comment>
<evidence type="ECO:0000256" key="19">
    <source>
        <dbReference type="ARBA" id="ARBA00033119"/>
    </source>
</evidence>
<keyword evidence="14" id="KW-0443">Lipid metabolism</keyword>
<evidence type="ECO:0000256" key="13">
    <source>
        <dbReference type="ARBA" id="ARBA00023002"/>
    </source>
</evidence>
<evidence type="ECO:0000256" key="18">
    <source>
        <dbReference type="ARBA" id="ARBA00032297"/>
    </source>
</evidence>
<sequence length="338" mass="37025">MAKNRRFILSKKFEGDPKQTDFSLVEVPIPQVKDKEVHFEAIAISVDPYMRALAHFAEPGITMFGEVVSKVVESRHPDYKVGDLAVGYFGWQTHYVGVPEEVDSPFGGKRKPYVLPDLHGLPPSLGLGMLGMPGNSAYFGFTEICDPKPGKTLVISGAAGAVGSHVGQIGKILGCKVIGFAGSDDKVAYLQKELKFDFAFNYKKTSVSEALKIAAPEGVDYYFDNVGGTMSSQVLSAMNEFGRAALCGAVAIYNQNPGDPPLAPAVQLTMILKQIRMEGFLVFRWLDRWFEGINKNLEWIREGKLIYKEHATKGFEKTAQAFIGMMKGDNTGKAVVLV</sequence>
<evidence type="ECO:0000256" key="33">
    <source>
        <dbReference type="ARBA" id="ARBA00049179"/>
    </source>
</evidence>
<comment type="catalytic activity">
    <reaction evidence="21">
        <text>decanal + NADP(+) = (2E)-decenal + NADPH + H(+)</text>
        <dbReference type="Rhea" id="RHEA:50612"/>
        <dbReference type="ChEBI" id="CHEBI:15378"/>
        <dbReference type="ChEBI" id="CHEBI:31457"/>
        <dbReference type="ChEBI" id="CHEBI:57783"/>
        <dbReference type="ChEBI" id="CHEBI:58349"/>
        <dbReference type="ChEBI" id="CHEBI:133455"/>
    </reaction>
    <physiologicalReaction direction="right-to-left" evidence="21">
        <dbReference type="Rhea" id="RHEA:50614"/>
    </physiologicalReaction>
</comment>
<evidence type="ECO:0000313" key="37">
    <source>
        <dbReference type="Proteomes" id="UP001152798"/>
    </source>
</evidence>
<evidence type="ECO:0000256" key="8">
    <source>
        <dbReference type="ARBA" id="ARBA00022501"/>
    </source>
</evidence>
<evidence type="ECO:0000256" key="1">
    <source>
        <dbReference type="ARBA" id="ARBA00004496"/>
    </source>
</evidence>
<evidence type="ECO:0000256" key="12">
    <source>
        <dbReference type="ARBA" id="ARBA00022990"/>
    </source>
</evidence>
<evidence type="ECO:0000256" key="14">
    <source>
        <dbReference type="ARBA" id="ARBA00023098"/>
    </source>
</evidence>
<evidence type="ECO:0000256" key="17">
    <source>
        <dbReference type="ARBA" id="ARBA00032255"/>
    </source>
</evidence>
<keyword evidence="12" id="KW-0007">Acetylation</keyword>
<comment type="catalytic activity">
    <reaction evidence="34">
        <text>hexanal + NADP(+) = (E)-hex-2-enal + NADPH + H(+)</text>
        <dbReference type="Rhea" id="RHEA:50776"/>
        <dbReference type="ChEBI" id="CHEBI:15378"/>
        <dbReference type="ChEBI" id="CHEBI:28913"/>
        <dbReference type="ChEBI" id="CHEBI:57783"/>
        <dbReference type="ChEBI" id="CHEBI:58349"/>
        <dbReference type="ChEBI" id="CHEBI:88528"/>
    </reaction>
    <physiologicalReaction direction="right-to-left" evidence="34">
        <dbReference type="Rhea" id="RHEA:50778"/>
    </physiologicalReaction>
</comment>
<dbReference type="GO" id="GO:0032440">
    <property type="term" value="F:2-alkenal reductase [NAD(P)H] activity"/>
    <property type="evidence" value="ECO:0007669"/>
    <property type="project" value="UniProtKB-EC"/>
</dbReference>
<evidence type="ECO:0000256" key="23">
    <source>
        <dbReference type="ARBA" id="ARBA00047871"/>
    </source>
</evidence>
<dbReference type="PANTHER" id="PTHR43205">
    <property type="entry name" value="PROSTAGLANDIN REDUCTASE"/>
    <property type="match status" value="1"/>
</dbReference>
<comment type="catalytic activity">
    <reaction evidence="23">
        <text>leukotriene B4 + NADP(+) = 12-oxo-leukotriene B4 + NADPH + H(+)</text>
        <dbReference type="Rhea" id="RHEA:50608"/>
        <dbReference type="ChEBI" id="CHEBI:15378"/>
        <dbReference type="ChEBI" id="CHEBI:57461"/>
        <dbReference type="ChEBI" id="CHEBI:57783"/>
        <dbReference type="ChEBI" id="CHEBI:58349"/>
        <dbReference type="ChEBI" id="CHEBI:133309"/>
    </reaction>
    <physiologicalReaction direction="left-to-right" evidence="23">
        <dbReference type="Rhea" id="RHEA:50609"/>
    </physiologicalReaction>
</comment>
<comment type="catalytic activity">
    <reaction evidence="28">
        <text>4-hydroxynonanal + NADP(+) = (E)-4-hydroxynon-2-enal + NADPH + H(+)</text>
        <dbReference type="Rhea" id="RHEA:64736"/>
        <dbReference type="ChEBI" id="CHEBI:15378"/>
        <dbReference type="ChEBI" id="CHEBI:57783"/>
        <dbReference type="ChEBI" id="CHEBI:58349"/>
        <dbReference type="ChEBI" id="CHEBI:58968"/>
        <dbReference type="ChEBI" id="CHEBI:156112"/>
    </reaction>
    <physiologicalReaction direction="right-to-left" evidence="28">
        <dbReference type="Rhea" id="RHEA:64738"/>
    </physiologicalReaction>
</comment>
<keyword evidence="9" id="KW-0597">Phosphoprotein</keyword>
<comment type="subunit">
    <text evidence="3">Monomer or homodimer.</text>
</comment>
<evidence type="ECO:0000256" key="6">
    <source>
        <dbReference type="ARBA" id="ARBA00020651"/>
    </source>
</evidence>
<evidence type="ECO:0000256" key="3">
    <source>
        <dbReference type="ARBA" id="ARBA00011852"/>
    </source>
</evidence>
<dbReference type="InterPro" id="IPR045010">
    <property type="entry name" value="MDR_fam"/>
</dbReference>
<dbReference type="Gene3D" id="3.90.180.10">
    <property type="entry name" value="Medium-chain alcohol dehydrogenases, catalytic domain"/>
    <property type="match status" value="1"/>
</dbReference>
<evidence type="ECO:0000256" key="30">
    <source>
        <dbReference type="ARBA" id="ARBA00048953"/>
    </source>
</evidence>
<organism evidence="36 37">
    <name type="scientific">Nezara viridula</name>
    <name type="common">Southern green stink bug</name>
    <name type="synonym">Cimex viridulus</name>
    <dbReference type="NCBI Taxonomy" id="85310"/>
    <lineage>
        <taxon>Eukaryota</taxon>
        <taxon>Metazoa</taxon>
        <taxon>Ecdysozoa</taxon>
        <taxon>Arthropoda</taxon>
        <taxon>Hexapoda</taxon>
        <taxon>Insecta</taxon>
        <taxon>Pterygota</taxon>
        <taxon>Neoptera</taxon>
        <taxon>Paraneoptera</taxon>
        <taxon>Hemiptera</taxon>
        <taxon>Heteroptera</taxon>
        <taxon>Panheteroptera</taxon>
        <taxon>Pentatomomorpha</taxon>
        <taxon>Pentatomoidea</taxon>
        <taxon>Pentatomidae</taxon>
        <taxon>Pentatominae</taxon>
        <taxon>Nezara</taxon>
    </lineage>
</organism>
<evidence type="ECO:0000256" key="29">
    <source>
        <dbReference type="ARBA" id="ARBA00048591"/>
    </source>
</evidence>
<dbReference type="GO" id="GO:0006693">
    <property type="term" value="P:prostaglandin metabolic process"/>
    <property type="evidence" value="ECO:0007669"/>
    <property type="project" value="UniProtKB-KW"/>
</dbReference>
<name>A0A9P0E6T9_NEZVI</name>
<dbReference type="EC" id="1.3.1.74" evidence="5"/>
<dbReference type="InterPro" id="IPR014190">
    <property type="entry name" value="PTGR1"/>
</dbReference>
<dbReference type="PANTHER" id="PTHR43205:SF7">
    <property type="entry name" value="PROSTAGLANDIN REDUCTASE 1"/>
    <property type="match status" value="1"/>
</dbReference>
<keyword evidence="11" id="KW-0521">NADP</keyword>